<reference evidence="3" key="2">
    <citation type="submission" date="2011-02" db="EMBL/GenBank/DDBJ databases">
        <title>The complete genome of Desulfurobacterium thermolithotrophum DSM 11699.</title>
        <authorList>
            <consortium name="US DOE Joint Genome Institute (JGI-PGF)"/>
            <person name="Lucas S."/>
            <person name="Copeland A."/>
            <person name="Lapidus A."/>
            <person name="Bruce D."/>
            <person name="Goodwin L."/>
            <person name="Pitluck S."/>
            <person name="Kyrpides N."/>
            <person name="Mavromatis K."/>
            <person name="Pagani I."/>
            <person name="Ivanova N."/>
            <person name="Mikhailova N."/>
            <person name="Daligault H."/>
            <person name="Detter J.C."/>
            <person name="Tapia R."/>
            <person name="Han C."/>
            <person name="Land M."/>
            <person name="Hauser L."/>
            <person name="Markowitz V."/>
            <person name="Cheng J.-F."/>
            <person name="Hugenholtz P."/>
            <person name="Woyke T."/>
            <person name="Wu D."/>
            <person name="Spring S."/>
            <person name="Brambilla E."/>
            <person name="Klenk H.-P."/>
            <person name="Eisen J.A."/>
        </authorList>
    </citation>
    <scope>NUCLEOTIDE SEQUENCE [LARGE SCALE GENOMIC DNA]</scope>
    <source>
        <strain evidence="3">DSM 11699 / BSA</strain>
    </source>
</reference>
<dbReference type="Proteomes" id="UP000007102">
    <property type="component" value="Chromosome"/>
</dbReference>
<dbReference type="KEGG" id="dte:Dester_0950"/>
<dbReference type="PROSITE" id="PS51411">
    <property type="entry name" value="PSP1_C"/>
    <property type="match status" value="1"/>
</dbReference>
<evidence type="ECO:0000313" key="3">
    <source>
        <dbReference type="Proteomes" id="UP000007102"/>
    </source>
</evidence>
<dbReference type="GO" id="GO:0005737">
    <property type="term" value="C:cytoplasm"/>
    <property type="evidence" value="ECO:0007669"/>
    <property type="project" value="TreeGrafter"/>
</dbReference>
<dbReference type="OrthoDB" id="9779344at2"/>
<dbReference type="RefSeq" id="WP_013638541.1">
    <property type="nucleotide sequence ID" value="NC_015185.1"/>
</dbReference>
<keyword evidence="3" id="KW-1185">Reference proteome</keyword>
<dbReference type="Pfam" id="PF04468">
    <property type="entry name" value="PSP1"/>
    <property type="match status" value="1"/>
</dbReference>
<dbReference type="InterPro" id="IPR007557">
    <property type="entry name" value="PSP1_C"/>
</dbReference>
<proteinExistence type="predicted"/>
<accession>F0S417</accession>
<dbReference type="InterPro" id="IPR047767">
    <property type="entry name" value="PSP1-like"/>
</dbReference>
<dbReference type="EMBL" id="CP002543">
    <property type="protein sequence ID" value="ADY73589.1"/>
    <property type="molecule type" value="Genomic_DNA"/>
</dbReference>
<evidence type="ECO:0000259" key="1">
    <source>
        <dbReference type="PROSITE" id="PS51411"/>
    </source>
</evidence>
<dbReference type="InParanoid" id="F0S417"/>
<name>F0S417_DESTD</name>
<organism evidence="2 3">
    <name type="scientific">Desulfurobacterium thermolithotrophum (strain DSM 11699 / BSA)</name>
    <dbReference type="NCBI Taxonomy" id="868864"/>
    <lineage>
        <taxon>Bacteria</taxon>
        <taxon>Pseudomonadati</taxon>
        <taxon>Aquificota</taxon>
        <taxon>Aquificia</taxon>
        <taxon>Desulfurobacteriales</taxon>
        <taxon>Desulfurobacteriaceae</taxon>
        <taxon>Desulfurobacterium</taxon>
    </lineage>
</organism>
<dbReference type="AlphaFoldDB" id="F0S417"/>
<dbReference type="eggNOG" id="COG1774">
    <property type="taxonomic scope" value="Bacteria"/>
</dbReference>
<dbReference type="PANTHER" id="PTHR43830">
    <property type="entry name" value="PROTEIN PSP1"/>
    <property type="match status" value="1"/>
</dbReference>
<protein>
    <submittedName>
        <fullName evidence="2">PSP1 domain protein</fullName>
    </submittedName>
</protein>
<evidence type="ECO:0000313" key="2">
    <source>
        <dbReference type="EMBL" id="ADY73589.1"/>
    </source>
</evidence>
<dbReference type="NCBIfam" id="NF041131">
    <property type="entry name" value="RicT_YaaT_fam"/>
    <property type="match status" value="1"/>
</dbReference>
<reference evidence="2 3" key="1">
    <citation type="journal article" date="2011" name="Stand. Genomic Sci.">
        <title>Complete genome sequence of the thermophilic sulfur-reducer Desulfurobacterium thermolithotrophum type strain (BSA(T)) from a deep-sea hydrothermal vent.</title>
        <authorList>
            <person name="Goker M."/>
            <person name="Daligault H."/>
            <person name="Mwirichia R."/>
            <person name="Lapidus A."/>
            <person name="Lucas S."/>
            <person name="Deshpande S."/>
            <person name="Pagani I."/>
            <person name="Tapia R."/>
            <person name="Cheng J.F."/>
            <person name="Goodwin L."/>
            <person name="Pitluck S."/>
            <person name="Liolios K."/>
            <person name="Ivanova N."/>
            <person name="Mavromatis K."/>
            <person name="Mikhailova N."/>
            <person name="Pati A."/>
            <person name="Chen A."/>
            <person name="Palaniappan K."/>
            <person name="Han C."/>
            <person name="Land M."/>
            <person name="Hauser L."/>
            <person name="Pan C."/>
            <person name="Brambilla E.M."/>
            <person name="Rohde M."/>
            <person name="Spring S."/>
            <person name="Sikorski J."/>
            <person name="Wirth R."/>
            <person name="Detter J.C."/>
            <person name="Woyke T."/>
            <person name="Bristow J."/>
            <person name="Eisen J.A."/>
            <person name="Markowitz V."/>
            <person name="Hugenholtz P."/>
            <person name="Kyrpides N.C."/>
            <person name="Klenk H.P."/>
        </authorList>
    </citation>
    <scope>NUCLEOTIDE SEQUENCE [LARGE SCALE GENOMIC DNA]</scope>
    <source>
        <strain evidence="3">DSM 11699 / BSA</strain>
    </source>
</reference>
<feature type="domain" description="PSP1 C-terminal" evidence="1">
    <location>
        <begin position="66"/>
        <end position="151"/>
    </location>
</feature>
<dbReference type="HOGENOM" id="CLU_033149_2_0_0"/>
<sequence length="310" mass="35755">MLVVKFEYPDTGKSGLAKTSQLEDLKYGDRVIVKTDRSEELVKVLNIYSVDETFLQKLGVDKESIFEVLRKPTEEDLNKFIENQLFVVEALKICKEKVKKHELPMKLVKAYTTLNRERIVFYFTAESRVDFRQLVRDLAAHFKTRIELRQIGVRDEVKMIGAVGMCGRVCCCKDFLECFDSVSLTLARLQGLPPNPAKLSGTCGRLMCCLKFEEGNYYIKKFLPDVGETIETPEGKGTVIDISVPLEIMTVELETGGRKKFSIRHFVTEEQWNEYLERLKEKYDDRFKCFLKSGVTNDDEDSERTAESFE</sequence>
<dbReference type="PANTHER" id="PTHR43830:SF3">
    <property type="entry name" value="PROTEIN PSP1"/>
    <property type="match status" value="1"/>
</dbReference>
<dbReference type="STRING" id="868864.Dester_0950"/>
<gene>
    <name evidence="2" type="ordered locus">Dester_0950</name>
</gene>